<dbReference type="Pfam" id="PF01882">
    <property type="entry name" value="DUF58"/>
    <property type="match status" value="1"/>
</dbReference>
<evidence type="ECO:0000313" key="3">
    <source>
        <dbReference type="Proteomes" id="UP000663859"/>
    </source>
</evidence>
<dbReference type="PANTHER" id="PTHR33608:SF6">
    <property type="entry name" value="BLL2464 PROTEIN"/>
    <property type="match status" value="1"/>
</dbReference>
<dbReference type="AlphaFoldDB" id="A0A8J2BFI7"/>
<dbReference type="EMBL" id="CAJNOB010000001">
    <property type="protein sequence ID" value="CAF0689021.1"/>
    <property type="molecule type" value="Genomic_DNA"/>
</dbReference>
<sequence length="310" mass="36383">MGPRSRSDASQSPKESSAQAGLLLRRLEWRIRRSSGWIVSGQYRSALRGKGREFDSVVKYEFGDDVRDIDWNVSARMGELYRKKFVEERELSLVLVFEDSPSLSFTLGGPTKREFLLECAVLVGILARMNRDRLGLWYTNGKESRFYPPARSWGIKAGCLTYLLRASAPPIWEKTPIEIPWDFLLRALPRHSILFWLGDFPPRSKPRYWEEIRRRFQPIGFRALDPREEDLPLLAPAEIFDPVTGQLLERAPGSFREDWHGFQQWWEKREEAWESFFPHPANRWTARTSDSPLRALVAFFRHRMRLLRRG</sequence>
<evidence type="ECO:0000259" key="1">
    <source>
        <dbReference type="Pfam" id="PF01882"/>
    </source>
</evidence>
<proteinExistence type="predicted"/>
<dbReference type="InterPro" id="IPR002881">
    <property type="entry name" value="DUF58"/>
</dbReference>
<feature type="domain" description="DUF58" evidence="1">
    <location>
        <begin position="59"/>
        <end position="249"/>
    </location>
</feature>
<keyword evidence="3" id="KW-1185">Reference proteome</keyword>
<dbReference type="PANTHER" id="PTHR33608">
    <property type="entry name" value="BLL2464 PROTEIN"/>
    <property type="match status" value="1"/>
</dbReference>
<dbReference type="Proteomes" id="UP000663859">
    <property type="component" value="Unassembled WGS sequence"/>
</dbReference>
<protein>
    <submittedName>
        <fullName evidence="2">DUF58 domain-containing protein</fullName>
    </submittedName>
</protein>
<dbReference type="RefSeq" id="WP_174581605.1">
    <property type="nucleotide sequence ID" value="NZ_CAJNOB010000001.1"/>
</dbReference>
<evidence type="ECO:0000313" key="2">
    <source>
        <dbReference type="EMBL" id="CAF0689021.1"/>
    </source>
</evidence>
<comment type="caution">
    <text evidence="2">The sequence shown here is derived from an EMBL/GenBank/DDBJ whole genome shotgun (WGS) entry which is preliminary data.</text>
</comment>
<accession>A0A8J2BFI7</accession>
<gene>
    <name evidence="2" type="ORF">MPNT_10084</name>
</gene>
<name>A0A8J2BFI7_9BACT</name>
<reference evidence="2" key="1">
    <citation type="submission" date="2021-02" db="EMBL/GenBank/DDBJ databases">
        <authorList>
            <person name="Cremers G."/>
            <person name="Picone N."/>
        </authorList>
    </citation>
    <scope>NUCLEOTIDE SEQUENCE</scope>
    <source>
        <strain evidence="2">PQ17</strain>
    </source>
</reference>
<organism evidence="2 3">
    <name type="scientific">Candidatus Methylacidithermus pantelleriae</name>
    <dbReference type="NCBI Taxonomy" id="2744239"/>
    <lineage>
        <taxon>Bacteria</taxon>
        <taxon>Pseudomonadati</taxon>
        <taxon>Verrucomicrobiota</taxon>
        <taxon>Methylacidiphilae</taxon>
        <taxon>Methylacidiphilales</taxon>
        <taxon>Methylacidiphilaceae</taxon>
        <taxon>Candidatus Methylacidithermus</taxon>
    </lineage>
</organism>